<dbReference type="OrthoDB" id="1929172at2759"/>
<dbReference type="Pfam" id="PF01105">
    <property type="entry name" value="EMP24_GP25L"/>
    <property type="match status" value="1"/>
</dbReference>
<evidence type="ECO:0000256" key="1">
    <source>
        <dbReference type="ARBA" id="ARBA00004479"/>
    </source>
</evidence>
<dbReference type="InterPro" id="IPR009038">
    <property type="entry name" value="GOLD_dom"/>
</dbReference>
<comment type="subcellular location">
    <subcellularLocation>
        <location evidence="1 7">Membrane</location>
        <topology evidence="1 7">Single-pass type I membrane protein</topology>
    </subcellularLocation>
</comment>
<evidence type="ECO:0000256" key="8">
    <source>
        <dbReference type="SAM" id="Phobius"/>
    </source>
</evidence>
<feature type="chain" id="PRO_5019058873" description="GOLD domain-containing protein" evidence="9">
    <location>
        <begin position="23"/>
        <end position="212"/>
    </location>
</feature>
<dbReference type="Gramene" id="arahy.Tifrunner.gnm2.ann2.Ah20g434700.1">
    <property type="protein sequence ID" value="arahy.Tifrunner.gnm2.ann2.Ah20g434700.1-CDS"/>
    <property type="gene ID" value="arahy.Tifrunner.gnm2.ann2.Ah20g434700"/>
</dbReference>
<comment type="caution">
    <text evidence="11">The sequence shown here is derived from an EMBL/GenBank/DDBJ whole genome shotgun (WGS) entry which is preliminary data.</text>
</comment>
<gene>
    <name evidence="11" type="ORF">Ahy_B10g105568</name>
</gene>
<dbReference type="InterPro" id="IPR015720">
    <property type="entry name" value="Emp24-like"/>
</dbReference>
<evidence type="ECO:0000256" key="9">
    <source>
        <dbReference type="SAM" id="SignalP"/>
    </source>
</evidence>
<name>A0A444X8E7_ARAHY</name>
<accession>A0A444X8E7</accession>
<feature type="signal peptide" evidence="9">
    <location>
        <begin position="1"/>
        <end position="22"/>
    </location>
</feature>
<evidence type="ECO:0000256" key="7">
    <source>
        <dbReference type="RuleBase" id="RU003827"/>
    </source>
</evidence>
<protein>
    <recommendedName>
        <fullName evidence="10">GOLD domain-containing protein</fullName>
    </recommendedName>
</protein>
<evidence type="ECO:0000313" key="12">
    <source>
        <dbReference type="Proteomes" id="UP000289738"/>
    </source>
</evidence>
<evidence type="ECO:0000256" key="6">
    <source>
        <dbReference type="ARBA" id="ARBA00023136"/>
    </source>
</evidence>
<keyword evidence="3 7" id="KW-0812">Transmembrane</keyword>
<proteinExistence type="inferred from homology"/>
<feature type="transmembrane region" description="Helical" evidence="8">
    <location>
        <begin position="180"/>
        <end position="200"/>
    </location>
</feature>
<keyword evidence="4 9" id="KW-0732">Signal</keyword>
<keyword evidence="6 8" id="KW-0472">Membrane</keyword>
<organism evidence="11 12">
    <name type="scientific">Arachis hypogaea</name>
    <name type="common">Peanut</name>
    <dbReference type="NCBI Taxonomy" id="3818"/>
    <lineage>
        <taxon>Eukaryota</taxon>
        <taxon>Viridiplantae</taxon>
        <taxon>Streptophyta</taxon>
        <taxon>Embryophyta</taxon>
        <taxon>Tracheophyta</taxon>
        <taxon>Spermatophyta</taxon>
        <taxon>Magnoliopsida</taxon>
        <taxon>eudicotyledons</taxon>
        <taxon>Gunneridae</taxon>
        <taxon>Pentapetalae</taxon>
        <taxon>rosids</taxon>
        <taxon>fabids</taxon>
        <taxon>Fabales</taxon>
        <taxon>Fabaceae</taxon>
        <taxon>Papilionoideae</taxon>
        <taxon>50 kb inversion clade</taxon>
        <taxon>dalbergioids sensu lato</taxon>
        <taxon>Dalbergieae</taxon>
        <taxon>Pterocarpus clade</taxon>
        <taxon>Arachis</taxon>
    </lineage>
</organism>
<dbReference type="PANTHER" id="PTHR22811">
    <property type="entry name" value="TRANSMEMBRANE EMP24 DOMAIN-CONTAINING PROTEIN"/>
    <property type="match status" value="1"/>
</dbReference>
<reference evidence="11 12" key="1">
    <citation type="submission" date="2019-01" db="EMBL/GenBank/DDBJ databases">
        <title>Sequencing of cultivated peanut Arachis hypogaea provides insights into genome evolution and oil improvement.</title>
        <authorList>
            <person name="Chen X."/>
        </authorList>
    </citation>
    <scope>NUCLEOTIDE SEQUENCE [LARGE SCALE GENOMIC DNA]</scope>
    <source>
        <strain evidence="12">cv. Fuhuasheng</strain>
        <tissue evidence="11">Leaves</tissue>
    </source>
</reference>
<sequence>MSDSTPLLAFITLALMCGITNSMRFELRSGQTKCIAEEIKSNAMTVGKYSVVNPSEGYPIPDTYKLVVKVSSPSGNSYHYGDHVESGNFAFSASESGDYTTCFWIPDSKESPTVTIDFEWRTGVAAKEWSKVAKKGQVEVMEFELKKLYDTVQSIHDEMFYLREREEQMQELNKETSSKMFTFSFLSIVVCLSVASFQLWHLKTFFERKKFL</sequence>
<evidence type="ECO:0000256" key="5">
    <source>
        <dbReference type="ARBA" id="ARBA00022989"/>
    </source>
</evidence>
<keyword evidence="12" id="KW-1185">Reference proteome</keyword>
<dbReference type="SMART" id="SM01190">
    <property type="entry name" value="EMP24_GP25L"/>
    <property type="match status" value="1"/>
</dbReference>
<dbReference type="STRING" id="3818.A0A444X8E7"/>
<evidence type="ECO:0000313" key="11">
    <source>
        <dbReference type="EMBL" id="RYQ85924.1"/>
    </source>
</evidence>
<evidence type="ECO:0000259" key="10">
    <source>
        <dbReference type="PROSITE" id="PS50866"/>
    </source>
</evidence>
<keyword evidence="5 8" id="KW-1133">Transmembrane helix</keyword>
<evidence type="ECO:0000256" key="3">
    <source>
        <dbReference type="ARBA" id="ARBA00022692"/>
    </source>
</evidence>
<evidence type="ECO:0000256" key="2">
    <source>
        <dbReference type="ARBA" id="ARBA00007104"/>
    </source>
</evidence>
<dbReference type="AlphaFoldDB" id="A0A444X8E7"/>
<dbReference type="Proteomes" id="UP000289738">
    <property type="component" value="Chromosome B10"/>
</dbReference>
<dbReference type="SMR" id="A0A444X8E7"/>
<dbReference type="PROSITE" id="PS50866">
    <property type="entry name" value="GOLD"/>
    <property type="match status" value="1"/>
</dbReference>
<comment type="similarity">
    <text evidence="2 7">Belongs to the EMP24/GP25L family.</text>
</comment>
<dbReference type="GO" id="GO:0016020">
    <property type="term" value="C:membrane"/>
    <property type="evidence" value="ECO:0007669"/>
    <property type="project" value="UniProtKB-SubCell"/>
</dbReference>
<dbReference type="EMBL" id="SDMP01000020">
    <property type="protein sequence ID" value="RYQ85924.1"/>
    <property type="molecule type" value="Genomic_DNA"/>
</dbReference>
<evidence type="ECO:0000256" key="4">
    <source>
        <dbReference type="ARBA" id="ARBA00022729"/>
    </source>
</evidence>
<feature type="domain" description="GOLD" evidence="10">
    <location>
        <begin position="32"/>
        <end position="147"/>
    </location>
</feature>